<evidence type="ECO:0000313" key="3">
    <source>
        <dbReference type="Proteomes" id="UP000215158"/>
    </source>
</evidence>
<feature type="signal peptide" evidence="1">
    <location>
        <begin position="1"/>
        <end position="21"/>
    </location>
</feature>
<keyword evidence="1" id="KW-0732">Signal</keyword>
<protein>
    <submittedName>
        <fullName evidence="2">Uncharacterized protein</fullName>
    </submittedName>
</protein>
<feature type="chain" id="PRO_5012219327" evidence="1">
    <location>
        <begin position="22"/>
        <end position="108"/>
    </location>
</feature>
<dbReference type="Proteomes" id="UP000215158">
    <property type="component" value="Chromosome 2"/>
</dbReference>
<reference evidence="2 3" key="1">
    <citation type="submission" date="2017-08" db="EMBL/GenBank/DDBJ databases">
        <title>Identification and genetic characteristics of simultaneous BTEX- and naphthalene-degrading Paraburkholderia sp. BN5 isolated from petroleum-contaminated soil.</title>
        <authorList>
            <person name="Lee Y."/>
            <person name="Jeon C.O."/>
        </authorList>
    </citation>
    <scope>NUCLEOTIDE SEQUENCE [LARGE SCALE GENOMIC DNA]</scope>
    <source>
        <strain evidence="2 3">BN5</strain>
    </source>
</reference>
<dbReference type="EMBL" id="CP022990">
    <property type="protein sequence ID" value="ASW01225.1"/>
    <property type="molecule type" value="Genomic_DNA"/>
</dbReference>
<dbReference type="NCBIfam" id="NF042415">
    <property type="entry name" value="STY0301_fam"/>
    <property type="match status" value="1"/>
</dbReference>
<dbReference type="RefSeq" id="WP_095421132.1">
    <property type="nucleotide sequence ID" value="NZ_CP022990.1"/>
</dbReference>
<evidence type="ECO:0000256" key="1">
    <source>
        <dbReference type="SAM" id="SignalP"/>
    </source>
</evidence>
<keyword evidence="3" id="KW-1185">Reference proteome</keyword>
<organism evidence="2 3">
    <name type="scientific">Paraburkholderia aromaticivorans</name>
    <dbReference type="NCBI Taxonomy" id="2026199"/>
    <lineage>
        <taxon>Bacteria</taxon>
        <taxon>Pseudomonadati</taxon>
        <taxon>Pseudomonadota</taxon>
        <taxon>Betaproteobacteria</taxon>
        <taxon>Burkholderiales</taxon>
        <taxon>Burkholderiaceae</taxon>
        <taxon>Paraburkholderia</taxon>
    </lineage>
</organism>
<dbReference type="AlphaFoldDB" id="A0A248VQU5"/>
<gene>
    <name evidence="2" type="ORF">CJU94_23820</name>
</gene>
<dbReference type="InterPro" id="IPR049973">
    <property type="entry name" value="STY0301-like"/>
</dbReference>
<sequence>MWSSKSLCVLFCALTSAAALAAPLACPANVLDSGVRHVLSNAALYDGPPGRTVALAPLPAGRVDRWDTHEIDPYLICKYKGTARTVTLHAKNVSMCAAGMKPFSAHCK</sequence>
<name>A0A248VQU5_9BURK</name>
<dbReference type="KEGG" id="parb:CJU94_23820"/>
<accession>A0A248VQU5</accession>
<proteinExistence type="predicted"/>
<evidence type="ECO:0000313" key="2">
    <source>
        <dbReference type="EMBL" id="ASW01225.1"/>
    </source>
</evidence>